<evidence type="ECO:0000313" key="3">
    <source>
        <dbReference type="Proteomes" id="UP000000311"/>
    </source>
</evidence>
<gene>
    <name evidence="2" type="ORF">EAG_14827</name>
</gene>
<feature type="compositionally biased region" description="Basic and acidic residues" evidence="1">
    <location>
        <begin position="20"/>
        <end position="32"/>
    </location>
</feature>
<evidence type="ECO:0000313" key="2">
    <source>
        <dbReference type="EMBL" id="EFN69950.1"/>
    </source>
</evidence>
<dbReference type="Proteomes" id="UP000000311">
    <property type="component" value="Unassembled WGS sequence"/>
</dbReference>
<reference evidence="2 3" key="1">
    <citation type="journal article" date="2010" name="Science">
        <title>Genomic comparison of the ants Camponotus floridanus and Harpegnathos saltator.</title>
        <authorList>
            <person name="Bonasio R."/>
            <person name="Zhang G."/>
            <person name="Ye C."/>
            <person name="Mutti N.S."/>
            <person name="Fang X."/>
            <person name="Qin N."/>
            <person name="Donahue G."/>
            <person name="Yang P."/>
            <person name="Li Q."/>
            <person name="Li C."/>
            <person name="Zhang P."/>
            <person name="Huang Z."/>
            <person name="Berger S.L."/>
            <person name="Reinberg D."/>
            <person name="Wang J."/>
            <person name="Liebig J."/>
        </authorList>
    </citation>
    <scope>NUCLEOTIDE SEQUENCE [LARGE SCALE GENOMIC DNA]</scope>
    <source>
        <strain evidence="3">C129</strain>
    </source>
</reference>
<dbReference type="AlphaFoldDB" id="E2A9D9"/>
<feature type="region of interest" description="Disordered" evidence="1">
    <location>
        <begin position="70"/>
        <end position="97"/>
    </location>
</feature>
<dbReference type="EMBL" id="GL437794">
    <property type="protein sequence ID" value="EFN69950.1"/>
    <property type="molecule type" value="Genomic_DNA"/>
</dbReference>
<accession>E2A9D9</accession>
<evidence type="ECO:0000256" key="1">
    <source>
        <dbReference type="SAM" id="MobiDB-lite"/>
    </source>
</evidence>
<sequence>MSRLTRKNKSTSASRTRATRGSEEREAEERHLRSASRSFLFVSSRRVLPSCCCCCCWQWTTTAAAAAESAATSHGVNALTSGPGSKMHTRATNLPPA</sequence>
<keyword evidence="3" id="KW-1185">Reference proteome</keyword>
<organism evidence="3">
    <name type="scientific">Camponotus floridanus</name>
    <name type="common">Florida carpenter ant</name>
    <dbReference type="NCBI Taxonomy" id="104421"/>
    <lineage>
        <taxon>Eukaryota</taxon>
        <taxon>Metazoa</taxon>
        <taxon>Ecdysozoa</taxon>
        <taxon>Arthropoda</taxon>
        <taxon>Hexapoda</taxon>
        <taxon>Insecta</taxon>
        <taxon>Pterygota</taxon>
        <taxon>Neoptera</taxon>
        <taxon>Endopterygota</taxon>
        <taxon>Hymenoptera</taxon>
        <taxon>Apocrita</taxon>
        <taxon>Aculeata</taxon>
        <taxon>Formicoidea</taxon>
        <taxon>Formicidae</taxon>
        <taxon>Formicinae</taxon>
        <taxon>Camponotus</taxon>
    </lineage>
</organism>
<name>E2A9D9_CAMFO</name>
<feature type="compositionally biased region" description="Polar residues" evidence="1">
    <location>
        <begin position="74"/>
        <end position="83"/>
    </location>
</feature>
<dbReference type="InParanoid" id="E2A9D9"/>
<feature type="region of interest" description="Disordered" evidence="1">
    <location>
        <begin position="1"/>
        <end position="34"/>
    </location>
</feature>
<proteinExistence type="predicted"/>
<protein>
    <submittedName>
        <fullName evidence="2">Uncharacterized protein</fullName>
    </submittedName>
</protein>